<evidence type="ECO:0000256" key="1">
    <source>
        <dbReference type="SAM" id="Phobius"/>
    </source>
</evidence>
<keyword evidence="1" id="KW-1133">Transmembrane helix</keyword>
<dbReference type="RefSeq" id="WP_344383911.1">
    <property type="nucleotide sequence ID" value="NZ_BAAATA010000018.1"/>
</dbReference>
<keyword evidence="1" id="KW-0812">Transmembrane</keyword>
<gene>
    <name evidence="2" type="ORF">GCM10010406_32580</name>
</gene>
<feature type="transmembrane region" description="Helical" evidence="1">
    <location>
        <begin position="36"/>
        <end position="56"/>
    </location>
</feature>
<keyword evidence="3" id="KW-1185">Reference proteome</keyword>
<feature type="transmembrane region" description="Helical" evidence="1">
    <location>
        <begin position="12"/>
        <end position="30"/>
    </location>
</feature>
<protein>
    <recommendedName>
        <fullName evidence="4">DUF4190 domain-containing protein</fullName>
    </recommendedName>
</protein>
<sequence length="86" mass="8572">MTTGSTDSPASLYGPVSLVLGTVALVTAVFAAYVGFAIPLLCGSLAATFGVLGLTARVRRVQCAVGLTTGGLAVLYFVALMVAFSG</sequence>
<proteinExistence type="predicted"/>
<dbReference type="Proteomes" id="UP001501358">
    <property type="component" value="Unassembled WGS sequence"/>
</dbReference>
<comment type="caution">
    <text evidence="2">The sequence shown here is derived from an EMBL/GenBank/DDBJ whole genome shotgun (WGS) entry which is preliminary data.</text>
</comment>
<accession>A0ABP5ZEX0</accession>
<name>A0ABP5ZEX0_9ACTN</name>
<evidence type="ECO:0000313" key="2">
    <source>
        <dbReference type="EMBL" id="GAA2494013.1"/>
    </source>
</evidence>
<organism evidence="2 3">
    <name type="scientific">Streptomyces thermolineatus</name>
    <dbReference type="NCBI Taxonomy" id="44033"/>
    <lineage>
        <taxon>Bacteria</taxon>
        <taxon>Bacillati</taxon>
        <taxon>Actinomycetota</taxon>
        <taxon>Actinomycetes</taxon>
        <taxon>Kitasatosporales</taxon>
        <taxon>Streptomycetaceae</taxon>
        <taxon>Streptomyces</taxon>
    </lineage>
</organism>
<evidence type="ECO:0000313" key="3">
    <source>
        <dbReference type="Proteomes" id="UP001501358"/>
    </source>
</evidence>
<keyword evidence="1" id="KW-0472">Membrane</keyword>
<dbReference type="EMBL" id="BAAATA010000018">
    <property type="protein sequence ID" value="GAA2494013.1"/>
    <property type="molecule type" value="Genomic_DNA"/>
</dbReference>
<evidence type="ECO:0008006" key="4">
    <source>
        <dbReference type="Google" id="ProtNLM"/>
    </source>
</evidence>
<reference evidence="3" key="1">
    <citation type="journal article" date="2019" name="Int. J. Syst. Evol. Microbiol.">
        <title>The Global Catalogue of Microorganisms (GCM) 10K type strain sequencing project: providing services to taxonomists for standard genome sequencing and annotation.</title>
        <authorList>
            <consortium name="The Broad Institute Genomics Platform"/>
            <consortium name="The Broad Institute Genome Sequencing Center for Infectious Disease"/>
            <person name="Wu L."/>
            <person name="Ma J."/>
        </authorList>
    </citation>
    <scope>NUCLEOTIDE SEQUENCE [LARGE SCALE GENOMIC DNA]</scope>
    <source>
        <strain evidence="3">JCM 6307</strain>
    </source>
</reference>
<feature type="transmembrane region" description="Helical" evidence="1">
    <location>
        <begin position="63"/>
        <end position="84"/>
    </location>
</feature>